<evidence type="ECO:0000259" key="3">
    <source>
        <dbReference type="Pfam" id="PF12793"/>
    </source>
</evidence>
<comment type="caution">
    <text evidence="4">The sequence shown here is derived from an EMBL/GenBank/DDBJ whole genome shotgun (WGS) entry which is preliminary data.</text>
</comment>
<protein>
    <submittedName>
        <fullName evidence="4">ABC transporter substrate-binding protein</fullName>
    </submittedName>
</protein>
<reference evidence="4 5" key="1">
    <citation type="journal article" date="2018" name="J. Microbiol.">
        <title>Bacillus spongiae sp. nov., isolated from sponge of Jeju Island.</title>
        <authorList>
            <person name="Lee G.E."/>
            <person name="Im W.T."/>
            <person name="Park J.S."/>
        </authorList>
    </citation>
    <scope>NUCLEOTIDE SEQUENCE [LARGE SCALE GENOMIC DNA]</scope>
    <source>
        <strain evidence="4 5">135PIL107-10</strain>
    </source>
</reference>
<dbReference type="SUPFAM" id="SSF53850">
    <property type="entry name" value="Periplasmic binding protein-like II"/>
    <property type="match status" value="1"/>
</dbReference>
<feature type="domain" description="Transcriptional regulator SgrR N-terminal HTH" evidence="3">
    <location>
        <begin position="6"/>
        <end position="98"/>
    </location>
</feature>
<dbReference type="InterPro" id="IPR025370">
    <property type="entry name" value="SgrR_HTH_N"/>
</dbReference>
<dbReference type="PANTHER" id="PTHR30290">
    <property type="entry name" value="PERIPLASMIC BINDING COMPONENT OF ABC TRANSPORTER"/>
    <property type="match status" value="1"/>
</dbReference>
<dbReference type="InterPro" id="IPR039424">
    <property type="entry name" value="SBP_5"/>
</dbReference>
<gene>
    <name evidence="4" type="ORF">WAK64_07750</name>
</gene>
<dbReference type="Pfam" id="PF12793">
    <property type="entry name" value="SgrR_N"/>
    <property type="match status" value="1"/>
</dbReference>
<name>A0ABU8HCF2_9BACI</name>
<organism evidence="4 5">
    <name type="scientific">Bacillus spongiae</name>
    <dbReference type="NCBI Taxonomy" id="2683610"/>
    <lineage>
        <taxon>Bacteria</taxon>
        <taxon>Bacillati</taxon>
        <taxon>Bacillota</taxon>
        <taxon>Bacilli</taxon>
        <taxon>Bacillales</taxon>
        <taxon>Bacillaceae</taxon>
        <taxon>Bacillus</taxon>
    </lineage>
</organism>
<dbReference type="Proteomes" id="UP001312865">
    <property type="component" value="Unassembled WGS sequence"/>
</dbReference>
<evidence type="ECO:0000313" key="5">
    <source>
        <dbReference type="Proteomes" id="UP001312865"/>
    </source>
</evidence>
<accession>A0ABU8HCF2</accession>
<dbReference type="InterPro" id="IPR000914">
    <property type="entry name" value="SBP_5_dom"/>
</dbReference>
<dbReference type="Gene3D" id="3.40.190.10">
    <property type="entry name" value="Periplasmic binding protein-like II"/>
    <property type="match status" value="1"/>
</dbReference>
<dbReference type="Pfam" id="PF00496">
    <property type="entry name" value="SBP_bac_5"/>
    <property type="match status" value="1"/>
</dbReference>
<proteinExistence type="predicted"/>
<dbReference type="EMBL" id="JBBAXC010000005">
    <property type="protein sequence ID" value="MEI5906950.1"/>
    <property type="molecule type" value="Genomic_DNA"/>
</dbReference>
<keyword evidence="5" id="KW-1185">Reference proteome</keyword>
<dbReference type="RefSeq" id="WP_336586392.1">
    <property type="nucleotide sequence ID" value="NZ_JBBAXC010000005.1"/>
</dbReference>
<evidence type="ECO:0000256" key="1">
    <source>
        <dbReference type="ARBA" id="ARBA00023125"/>
    </source>
</evidence>
<dbReference type="PANTHER" id="PTHR30290:SF72">
    <property type="entry name" value="HTH-TYPE TRANSCRIPTIONAL REGULATOR SGRR"/>
    <property type="match status" value="1"/>
</dbReference>
<feature type="domain" description="Solute-binding protein family 5" evidence="2">
    <location>
        <begin position="171"/>
        <end position="490"/>
    </location>
</feature>
<dbReference type="Gene3D" id="3.10.105.10">
    <property type="entry name" value="Dipeptide-binding Protein, Domain 3"/>
    <property type="match status" value="1"/>
</dbReference>
<sequence length="577" mass="68521">MKSYTYMQMRAKFYPREHDQHVTFKLKELETLWYCSQKNVKRKLKQFAEQALLAYQPGKGRGNPSIIRFSHPFQEEVKAEVLQLVANDQLEDIIQLFQLPIPKTWIMNVSKEVQKLFGFQHSHSETDLLRTIMTRKLTTLDPLNASITFETYLLQQLGDRLVTYNQELDIVKPHIAHHWEVENDYRTWIFHLRKSIKFHNHHVLTSKDVKYTFERFRDHSSPHFWLVEDIESITCESPYTIRFTLKQSNPLFIRYVSSHNLCILPINEPFDEYSWIGTGPFQLEKRTDSLLSLKAFDDYFLTRPLLDRVEIYRVPLETTTSITYKVEDEEGEHPLQKQSLEVGFRFLAFNFTKQSIVHHPSFRMAMYHLFDMKRLWEDLGRSVLFEASSYFYWKSSQSSLQKEAVKALLHAAGYNGKPLSLYTSDKTDYVEEAQWLKKEASKVGVTIDITTFSIEEYYDSKIEENADLIIHGEVASIDYHLSFMGAFLNKALLFNRLLSNHQLDRLEIYFNKMKQAENGRVRDEWVDAAEHYIKEENLFLYLYHPIKHRSFHPMIQNIQFDSFGYVDFNQLWINDQK</sequence>
<evidence type="ECO:0000313" key="4">
    <source>
        <dbReference type="EMBL" id="MEI5906950.1"/>
    </source>
</evidence>
<dbReference type="CDD" id="cd08507">
    <property type="entry name" value="PBP2_SgrR_like"/>
    <property type="match status" value="1"/>
</dbReference>
<evidence type="ECO:0000259" key="2">
    <source>
        <dbReference type="Pfam" id="PF00496"/>
    </source>
</evidence>
<keyword evidence="1" id="KW-0238">DNA-binding</keyword>